<dbReference type="EMBL" id="NXLS01000003">
    <property type="protein sequence ID" value="RDU63371.1"/>
    <property type="molecule type" value="Genomic_DNA"/>
</dbReference>
<name>A0A3D8IFP3_9HELI</name>
<evidence type="ECO:0000313" key="1">
    <source>
        <dbReference type="EMBL" id="RDU63371.1"/>
    </source>
</evidence>
<keyword evidence="2" id="KW-1185">Reference proteome</keyword>
<accession>A0A3D8IFP3</accession>
<comment type="caution">
    <text evidence="1">The sequence shown here is derived from an EMBL/GenBank/DDBJ whole genome shotgun (WGS) entry which is preliminary data.</text>
</comment>
<sequence length="79" mass="9032">MKQRIKKVTYTIPLRGDLAKNGNIIVSSFDVPSKKDKKHQAVSIMVELEDTSDSPAQWEVIIPRKQVKKLRKALKKVCK</sequence>
<evidence type="ECO:0000313" key="2">
    <source>
        <dbReference type="Proteomes" id="UP000256650"/>
    </source>
</evidence>
<dbReference type="Proteomes" id="UP000256650">
    <property type="component" value="Unassembled WGS sequence"/>
</dbReference>
<protein>
    <submittedName>
        <fullName evidence="1">Uncharacterized protein</fullName>
    </submittedName>
</protein>
<reference evidence="1 2" key="1">
    <citation type="submission" date="2018-04" db="EMBL/GenBank/DDBJ databases">
        <title>Novel Campyloabacter and Helicobacter Species and Strains.</title>
        <authorList>
            <person name="Mannion A.J."/>
            <person name="Shen Z."/>
            <person name="Fox J.G."/>
        </authorList>
    </citation>
    <scope>NUCLEOTIDE SEQUENCE [LARGE SCALE GENOMIC DNA]</scope>
    <source>
        <strain evidence="1 2">MIT 99-5101</strain>
    </source>
</reference>
<dbReference type="GeneID" id="82535526"/>
<proteinExistence type="predicted"/>
<organism evidence="1 2">
    <name type="scientific">Helicobacter ganmani</name>
    <dbReference type="NCBI Taxonomy" id="60246"/>
    <lineage>
        <taxon>Bacteria</taxon>
        <taxon>Pseudomonadati</taxon>
        <taxon>Campylobacterota</taxon>
        <taxon>Epsilonproteobacteria</taxon>
        <taxon>Campylobacterales</taxon>
        <taxon>Helicobacteraceae</taxon>
        <taxon>Helicobacter</taxon>
    </lineage>
</organism>
<dbReference type="RefSeq" id="WP_115551398.1">
    <property type="nucleotide sequence ID" value="NZ_CAOPHJ010000001.1"/>
</dbReference>
<dbReference type="OrthoDB" id="5325782at2"/>
<gene>
    <name evidence="1" type="ORF">CQA43_04405</name>
</gene>
<dbReference type="AlphaFoldDB" id="A0A3D8IFP3"/>